<evidence type="ECO:0000259" key="5">
    <source>
        <dbReference type="Pfam" id="PF06094"/>
    </source>
</evidence>
<dbReference type="PANTHER" id="PTHR31544:SF2">
    <property type="entry name" value="AIG2-LIKE PROTEIN D"/>
    <property type="match status" value="1"/>
</dbReference>
<evidence type="ECO:0000256" key="3">
    <source>
        <dbReference type="ARBA" id="ARBA00030602"/>
    </source>
</evidence>
<comment type="similarity">
    <text evidence="1">Belongs to the gamma-glutamylcyclotransferase family.</text>
</comment>
<dbReference type="GO" id="GO:0016740">
    <property type="term" value="F:transferase activity"/>
    <property type="evidence" value="ECO:0007669"/>
    <property type="project" value="UniProtKB-KW"/>
</dbReference>
<evidence type="ECO:0000256" key="1">
    <source>
        <dbReference type="ARBA" id="ARBA00008861"/>
    </source>
</evidence>
<dbReference type="SUPFAM" id="SSF110857">
    <property type="entry name" value="Gamma-glutamyl cyclotransferase-like"/>
    <property type="match status" value="1"/>
</dbReference>
<reference evidence="6" key="1">
    <citation type="submission" date="2021-02" db="EMBL/GenBank/DDBJ databases">
        <title>First Annotated Genome of the Yellow-green Alga Tribonema minus.</title>
        <authorList>
            <person name="Mahan K.M."/>
        </authorList>
    </citation>
    <scope>NUCLEOTIDE SEQUENCE</scope>
    <source>
        <strain evidence="6">UTEX B ZZ1240</strain>
    </source>
</reference>
<comment type="caution">
    <text evidence="6">The sequence shown here is derived from an EMBL/GenBank/DDBJ whole genome shotgun (WGS) entry which is preliminary data.</text>
</comment>
<dbReference type="Pfam" id="PF06094">
    <property type="entry name" value="GGACT"/>
    <property type="match status" value="1"/>
</dbReference>
<dbReference type="InterPro" id="IPR045038">
    <property type="entry name" value="AIG2-like"/>
</dbReference>
<dbReference type="InterPro" id="IPR013024">
    <property type="entry name" value="GGCT-like"/>
</dbReference>
<dbReference type="OrthoDB" id="1044435at2759"/>
<dbReference type="Proteomes" id="UP000664859">
    <property type="component" value="Unassembled WGS sequence"/>
</dbReference>
<organism evidence="6 7">
    <name type="scientific">Tribonema minus</name>
    <dbReference type="NCBI Taxonomy" id="303371"/>
    <lineage>
        <taxon>Eukaryota</taxon>
        <taxon>Sar</taxon>
        <taxon>Stramenopiles</taxon>
        <taxon>Ochrophyta</taxon>
        <taxon>PX clade</taxon>
        <taxon>Xanthophyceae</taxon>
        <taxon>Tribonematales</taxon>
        <taxon>Tribonemataceae</taxon>
        <taxon>Tribonema</taxon>
    </lineage>
</organism>
<evidence type="ECO:0000313" key="6">
    <source>
        <dbReference type="EMBL" id="KAG5190286.1"/>
    </source>
</evidence>
<dbReference type="InterPro" id="IPR009288">
    <property type="entry name" value="AIG2-like_dom"/>
</dbReference>
<proteinExistence type="inferred from homology"/>
<evidence type="ECO:0000256" key="4">
    <source>
        <dbReference type="SAM" id="MobiDB-lite"/>
    </source>
</evidence>
<sequence length="184" mass="20252">MAPSQDAKPKATVFVYGTLMESRVVTTLLGHMPSSEKAVLPGFHRYRIKDRVYPAIRPKEDGSVSGIVFDVTEREERIFDLFEDSDYDKETVTVTLEDGSAVTCSAYVWNLSAAEELYGAWDFDAHFAPHVDSYAVMCRDFIDDVLLRGLAPPAEPPAAWASPQDLEPSAEGYAGGAKRFSPAP</sequence>
<dbReference type="AlphaFoldDB" id="A0A836CNX4"/>
<keyword evidence="2" id="KW-0808">Transferase</keyword>
<dbReference type="EMBL" id="JAFCMP010000036">
    <property type="protein sequence ID" value="KAG5190286.1"/>
    <property type="molecule type" value="Genomic_DNA"/>
</dbReference>
<accession>A0A836CNX4</accession>
<evidence type="ECO:0000256" key="2">
    <source>
        <dbReference type="ARBA" id="ARBA00022679"/>
    </source>
</evidence>
<dbReference type="PANTHER" id="PTHR31544">
    <property type="entry name" value="AIG2-LIKE PROTEIN D"/>
    <property type="match status" value="1"/>
</dbReference>
<feature type="region of interest" description="Disordered" evidence="4">
    <location>
        <begin position="156"/>
        <end position="184"/>
    </location>
</feature>
<gene>
    <name evidence="6" type="ORF">JKP88DRAFT_266973</name>
</gene>
<dbReference type="InterPro" id="IPR036568">
    <property type="entry name" value="GGCT-like_sf"/>
</dbReference>
<feature type="domain" description="Gamma-glutamylcyclotransferase AIG2-like" evidence="5">
    <location>
        <begin position="13"/>
        <end position="121"/>
    </location>
</feature>
<evidence type="ECO:0000313" key="7">
    <source>
        <dbReference type="Proteomes" id="UP000664859"/>
    </source>
</evidence>
<name>A0A836CNX4_9STRA</name>
<protein>
    <recommendedName>
        <fullName evidence="3">Putative gamma-glutamylcyclotransferase</fullName>
    </recommendedName>
</protein>
<dbReference type="Gene3D" id="3.10.490.10">
    <property type="entry name" value="Gamma-glutamyl cyclotransferase-like"/>
    <property type="match status" value="1"/>
</dbReference>
<keyword evidence="7" id="KW-1185">Reference proteome</keyword>
<dbReference type="CDD" id="cd06661">
    <property type="entry name" value="GGCT_like"/>
    <property type="match status" value="1"/>
</dbReference>